<feature type="domain" description="Protein kinase" evidence="1">
    <location>
        <begin position="1"/>
        <end position="83"/>
    </location>
</feature>
<evidence type="ECO:0000313" key="3">
    <source>
        <dbReference type="Proteomes" id="UP000250235"/>
    </source>
</evidence>
<dbReference type="Pfam" id="PF00069">
    <property type="entry name" value="Pkinase"/>
    <property type="match status" value="1"/>
</dbReference>
<dbReference type="SUPFAM" id="SSF56112">
    <property type="entry name" value="Protein kinase-like (PK-like)"/>
    <property type="match status" value="1"/>
</dbReference>
<dbReference type="OrthoDB" id="912893at2759"/>
<dbReference type="PANTHER" id="PTHR46146">
    <property type="entry name" value="SERINE/THREONINE-PROTEIN KINASE-LIKE PROTEIN CCR4"/>
    <property type="match status" value="1"/>
</dbReference>
<dbReference type="InterPro" id="IPR000719">
    <property type="entry name" value="Prot_kinase_dom"/>
</dbReference>
<dbReference type="PANTHER" id="PTHR46146:SF3">
    <property type="entry name" value="SERINE_THREONINE-PROTEIN KINASE-LIKE PROTEIN CCR3-RELATED"/>
    <property type="match status" value="1"/>
</dbReference>
<name>A0A2Z7BEI8_9LAMI</name>
<protein>
    <recommendedName>
        <fullName evidence="1">Protein kinase domain-containing protein</fullName>
    </recommendedName>
</protein>
<dbReference type="GO" id="GO:0004672">
    <property type="term" value="F:protein kinase activity"/>
    <property type="evidence" value="ECO:0007669"/>
    <property type="project" value="InterPro"/>
</dbReference>
<reference evidence="2 3" key="1">
    <citation type="journal article" date="2015" name="Proc. Natl. Acad. Sci. U.S.A.">
        <title>The resurrection genome of Boea hygrometrica: A blueprint for survival of dehydration.</title>
        <authorList>
            <person name="Xiao L."/>
            <person name="Yang G."/>
            <person name="Zhang L."/>
            <person name="Yang X."/>
            <person name="Zhao S."/>
            <person name="Ji Z."/>
            <person name="Zhou Q."/>
            <person name="Hu M."/>
            <person name="Wang Y."/>
            <person name="Chen M."/>
            <person name="Xu Y."/>
            <person name="Jin H."/>
            <person name="Xiao X."/>
            <person name="Hu G."/>
            <person name="Bao F."/>
            <person name="Hu Y."/>
            <person name="Wan P."/>
            <person name="Li L."/>
            <person name="Deng X."/>
            <person name="Kuang T."/>
            <person name="Xiang C."/>
            <person name="Zhu J.K."/>
            <person name="Oliver M.J."/>
            <person name="He Y."/>
        </authorList>
    </citation>
    <scope>NUCLEOTIDE SEQUENCE [LARGE SCALE GENOMIC DNA]</scope>
    <source>
        <strain evidence="3">cv. XS01</strain>
    </source>
</reference>
<dbReference type="Gene3D" id="1.10.510.10">
    <property type="entry name" value="Transferase(Phosphotransferase) domain 1"/>
    <property type="match status" value="1"/>
</dbReference>
<evidence type="ECO:0000259" key="1">
    <source>
        <dbReference type="PROSITE" id="PS50011"/>
    </source>
</evidence>
<dbReference type="Proteomes" id="UP000250235">
    <property type="component" value="Unassembled WGS sequence"/>
</dbReference>
<dbReference type="GO" id="GO:0005524">
    <property type="term" value="F:ATP binding"/>
    <property type="evidence" value="ECO:0007669"/>
    <property type="project" value="InterPro"/>
</dbReference>
<keyword evidence="3" id="KW-1185">Reference proteome</keyword>
<dbReference type="PROSITE" id="PS50011">
    <property type="entry name" value="PROTEIN_KINASE_DOM"/>
    <property type="match status" value="1"/>
</dbReference>
<accession>A0A2Z7BEI8</accession>
<evidence type="ECO:0000313" key="2">
    <source>
        <dbReference type="EMBL" id="KZV32874.1"/>
    </source>
</evidence>
<proteinExistence type="predicted"/>
<dbReference type="InterPro" id="IPR011009">
    <property type="entry name" value="Kinase-like_dom_sf"/>
</dbReference>
<sequence>MKNGALYDHLHDTNNVQKSSSLVNSWKMRIKISLDAARGIEYLHIYAVPPIMHRDIKSSKILLDSNWTTRLSDFGFVLDGGIQ</sequence>
<dbReference type="AlphaFoldDB" id="A0A2Z7BEI8"/>
<dbReference type="EMBL" id="KV006339">
    <property type="protein sequence ID" value="KZV32874.1"/>
    <property type="molecule type" value="Genomic_DNA"/>
</dbReference>
<organism evidence="2 3">
    <name type="scientific">Dorcoceras hygrometricum</name>
    <dbReference type="NCBI Taxonomy" id="472368"/>
    <lineage>
        <taxon>Eukaryota</taxon>
        <taxon>Viridiplantae</taxon>
        <taxon>Streptophyta</taxon>
        <taxon>Embryophyta</taxon>
        <taxon>Tracheophyta</taxon>
        <taxon>Spermatophyta</taxon>
        <taxon>Magnoliopsida</taxon>
        <taxon>eudicotyledons</taxon>
        <taxon>Gunneridae</taxon>
        <taxon>Pentapetalae</taxon>
        <taxon>asterids</taxon>
        <taxon>lamiids</taxon>
        <taxon>Lamiales</taxon>
        <taxon>Gesneriaceae</taxon>
        <taxon>Didymocarpoideae</taxon>
        <taxon>Trichosporeae</taxon>
        <taxon>Loxocarpinae</taxon>
        <taxon>Dorcoceras</taxon>
    </lineage>
</organism>
<gene>
    <name evidence="2" type="ORF">F511_20714</name>
</gene>